<keyword evidence="5" id="KW-1185">Reference proteome</keyword>
<dbReference type="OrthoDB" id="3172933at2"/>
<evidence type="ECO:0000256" key="1">
    <source>
        <dbReference type="ARBA" id="ARBA00006068"/>
    </source>
</evidence>
<evidence type="ECO:0000259" key="3">
    <source>
        <dbReference type="Pfam" id="PF03816"/>
    </source>
</evidence>
<evidence type="ECO:0000256" key="2">
    <source>
        <dbReference type="SAM" id="Phobius"/>
    </source>
</evidence>
<dbReference type="STRING" id="1120918.SAMN05216249_10256"/>
<name>A0A1I0VK72_9FIRM</name>
<comment type="similarity">
    <text evidence="1">Belongs to the LytR/CpsA/Psr (LCP) family.</text>
</comment>
<dbReference type="InterPro" id="IPR050922">
    <property type="entry name" value="LytR/CpsA/Psr_CW_biosynth"/>
</dbReference>
<gene>
    <name evidence="4" type="ORF">SAMN05216249_10256</name>
</gene>
<protein>
    <submittedName>
        <fullName evidence="4">Cell envelope-related function transcriptional attenuator common domain-containing protein</fullName>
    </submittedName>
</protein>
<sequence>MLDTEDTVEKKKLSIGAITFISVLAIIFIIIGVLSIMKTMGKKELTASISGDKEVNIGSAITPDEKDEESDKSKQILYDGKKYTLNDELISILVMGIDKETVTEIGGQSWDANSTGVNTGGQADALFLMLINPHDENVYIVAINRNTMADIDVWDNEGRYMGVSKKQIALQHGYGDGGTESCERQVKAVSRLFHNIPITSYVAISMDAIPALNDAVGGIDVTVLDDIIYPEYNMDLHCGDNVTLMGEQAYWYVRLRNENIFNSNELRLQRQKQYLTSFAAKAKSLSASDVRVAVDLYKKVSDYMVTDIDLNSFTYLVTDALNFEFQSKNIYSLKGEVVQGAQFEEFYAYDNYLQDLIIKLFYEEADDSK</sequence>
<accession>A0A1I0VK72</accession>
<reference evidence="4 5" key="1">
    <citation type="submission" date="2016-10" db="EMBL/GenBank/DDBJ databases">
        <authorList>
            <person name="de Groot N.N."/>
        </authorList>
    </citation>
    <scope>NUCLEOTIDE SEQUENCE [LARGE SCALE GENOMIC DNA]</scope>
    <source>
        <strain evidence="4 5">DSM 5522</strain>
    </source>
</reference>
<dbReference type="EMBL" id="FOJY01000002">
    <property type="protein sequence ID" value="SFA76722.1"/>
    <property type="molecule type" value="Genomic_DNA"/>
</dbReference>
<keyword evidence="2" id="KW-1133">Transmembrane helix</keyword>
<dbReference type="Gene3D" id="3.40.630.190">
    <property type="entry name" value="LCP protein"/>
    <property type="match status" value="1"/>
</dbReference>
<dbReference type="Proteomes" id="UP000198838">
    <property type="component" value="Unassembled WGS sequence"/>
</dbReference>
<dbReference type="PANTHER" id="PTHR33392:SF6">
    <property type="entry name" value="POLYISOPRENYL-TEICHOIC ACID--PEPTIDOGLYCAN TEICHOIC ACID TRANSFERASE TAGU"/>
    <property type="match status" value="1"/>
</dbReference>
<dbReference type="InterPro" id="IPR004474">
    <property type="entry name" value="LytR_CpsA_psr"/>
</dbReference>
<dbReference type="RefSeq" id="WP_092870029.1">
    <property type="nucleotide sequence ID" value="NZ_FOJY01000002.1"/>
</dbReference>
<keyword evidence="2" id="KW-0472">Membrane</keyword>
<dbReference type="PANTHER" id="PTHR33392">
    <property type="entry name" value="POLYISOPRENYL-TEICHOIC ACID--PEPTIDOGLYCAN TEICHOIC ACID TRANSFERASE TAGU"/>
    <property type="match status" value="1"/>
</dbReference>
<feature type="domain" description="Cell envelope-related transcriptional attenuator" evidence="3">
    <location>
        <begin position="123"/>
        <end position="283"/>
    </location>
</feature>
<dbReference type="Pfam" id="PF03816">
    <property type="entry name" value="LytR_cpsA_psr"/>
    <property type="match status" value="1"/>
</dbReference>
<dbReference type="AlphaFoldDB" id="A0A1I0VK72"/>
<organism evidence="4 5">
    <name type="scientific">Acetitomaculum ruminis DSM 5522</name>
    <dbReference type="NCBI Taxonomy" id="1120918"/>
    <lineage>
        <taxon>Bacteria</taxon>
        <taxon>Bacillati</taxon>
        <taxon>Bacillota</taxon>
        <taxon>Clostridia</taxon>
        <taxon>Lachnospirales</taxon>
        <taxon>Lachnospiraceae</taxon>
        <taxon>Acetitomaculum</taxon>
    </lineage>
</organism>
<evidence type="ECO:0000313" key="5">
    <source>
        <dbReference type="Proteomes" id="UP000198838"/>
    </source>
</evidence>
<keyword evidence="2" id="KW-0812">Transmembrane</keyword>
<feature type="transmembrane region" description="Helical" evidence="2">
    <location>
        <begin position="15"/>
        <end position="36"/>
    </location>
</feature>
<evidence type="ECO:0000313" key="4">
    <source>
        <dbReference type="EMBL" id="SFA76722.1"/>
    </source>
</evidence>
<proteinExistence type="inferred from homology"/>
<dbReference type="NCBIfam" id="TIGR00350">
    <property type="entry name" value="lytR_cpsA_psr"/>
    <property type="match status" value="1"/>
</dbReference>